<dbReference type="AlphaFoldDB" id="A0AAW9DRW1"/>
<dbReference type="RefSeq" id="WP_319614296.1">
    <property type="nucleotide sequence ID" value="NZ_JAWXYB010000018.1"/>
</dbReference>
<reference evidence="1 2" key="1">
    <citation type="submission" date="2023-11" db="EMBL/GenBank/DDBJ databases">
        <title>MicrobeMod: A computational toolkit for identifying prokaryotic methylation and restriction-modification with nanopore sequencing.</title>
        <authorList>
            <person name="Crits-Christoph A."/>
            <person name="Kang S.C."/>
            <person name="Lee H."/>
            <person name="Ostrov N."/>
        </authorList>
    </citation>
    <scope>NUCLEOTIDE SEQUENCE [LARGE SCALE GENOMIC DNA]</scope>
    <source>
        <strain evidence="1 2">DSMZ 700</strain>
    </source>
</reference>
<dbReference type="PANTHER" id="PTHR30432:SF1">
    <property type="entry name" value="DNA-BINDING TRANSCRIPTIONAL DUAL REGULATOR MODE"/>
    <property type="match status" value="1"/>
</dbReference>
<keyword evidence="2" id="KW-1185">Reference proteome</keyword>
<dbReference type="InterPro" id="IPR036388">
    <property type="entry name" value="WH-like_DNA-bd_sf"/>
</dbReference>
<organism evidence="1 2">
    <name type="scientific">Acidiphilium acidophilum</name>
    <name type="common">Thiobacillus acidophilus</name>
    <dbReference type="NCBI Taxonomy" id="76588"/>
    <lineage>
        <taxon>Bacteria</taxon>
        <taxon>Pseudomonadati</taxon>
        <taxon>Pseudomonadota</taxon>
        <taxon>Alphaproteobacteria</taxon>
        <taxon>Acetobacterales</taxon>
        <taxon>Acidocellaceae</taxon>
        <taxon>Acidiphilium</taxon>
    </lineage>
</organism>
<dbReference type="InterPro" id="IPR036390">
    <property type="entry name" value="WH_DNA-bd_sf"/>
</dbReference>
<dbReference type="Proteomes" id="UP001279553">
    <property type="component" value="Unassembled WGS sequence"/>
</dbReference>
<dbReference type="EMBL" id="JAWXYB010000018">
    <property type="protein sequence ID" value="MDX5931382.1"/>
    <property type="molecule type" value="Genomic_DNA"/>
</dbReference>
<name>A0AAW9DRW1_ACIAO</name>
<gene>
    <name evidence="1" type="ORF">SIL87_11445</name>
</gene>
<proteinExistence type="predicted"/>
<dbReference type="InterPro" id="IPR051815">
    <property type="entry name" value="Molybdate_resp_trans_reg"/>
</dbReference>
<accession>A0AAW9DRW1</accession>
<evidence type="ECO:0000313" key="1">
    <source>
        <dbReference type="EMBL" id="MDX5931382.1"/>
    </source>
</evidence>
<dbReference type="PANTHER" id="PTHR30432">
    <property type="entry name" value="TRANSCRIPTIONAL REGULATOR MODE"/>
    <property type="match status" value="1"/>
</dbReference>
<evidence type="ECO:0000313" key="2">
    <source>
        <dbReference type="Proteomes" id="UP001279553"/>
    </source>
</evidence>
<comment type="caution">
    <text evidence="1">The sequence shown here is derived from an EMBL/GenBank/DDBJ whole genome shotgun (WGS) entry which is preliminary data.</text>
</comment>
<protein>
    <submittedName>
        <fullName evidence="1">LysR family transcriptional regulator</fullName>
    </submittedName>
</protein>
<dbReference type="Gene3D" id="1.10.10.10">
    <property type="entry name" value="Winged helix-like DNA-binding domain superfamily/Winged helix DNA-binding domain"/>
    <property type="match status" value="1"/>
</dbReference>
<dbReference type="SUPFAM" id="SSF46785">
    <property type="entry name" value="Winged helix' DNA-binding domain"/>
    <property type="match status" value="1"/>
</dbReference>
<sequence>MVKLRHPETLGLRVRIVMGDGLILGPGRVDLLDGIRETGSIAAAGRRMGMSYKRAWQLAESLNTTFRAPVISATKGGVSGGGARLTELGNQVLDTYRALAHKARVTNEAELAFLADALSPAEHEE</sequence>